<evidence type="ECO:0000313" key="2">
    <source>
        <dbReference type="Proteomes" id="UP000060787"/>
    </source>
</evidence>
<dbReference type="PATRIC" id="fig|84531.7.peg.1513"/>
<accession>A0A0S2F979</accession>
<dbReference type="PANTHER" id="PTHR35175">
    <property type="entry name" value="DUF1289 DOMAIN-CONTAINING PROTEIN"/>
    <property type="match status" value="1"/>
</dbReference>
<keyword evidence="2" id="KW-1185">Reference proteome</keyword>
<sequence>MASVDDMTTFRAVLSPCIGVCQLGDDGLCSGCHRTTAEIARWSQMNDDERLRLMEVVLPQRESKLR</sequence>
<dbReference type="KEGG" id="lab:LA76x_1970"/>
<name>A0A0S2F979_LYSAN</name>
<dbReference type="Proteomes" id="UP000060787">
    <property type="component" value="Chromosome"/>
</dbReference>
<dbReference type="KEGG" id="laq:GLA29479_1534"/>
<dbReference type="PANTHER" id="PTHR35175:SF2">
    <property type="entry name" value="DUF1289 DOMAIN-CONTAINING PROTEIN"/>
    <property type="match status" value="1"/>
</dbReference>
<protein>
    <recommendedName>
        <fullName evidence="3">Fe-S protein</fullName>
    </recommendedName>
</protein>
<dbReference type="STRING" id="84531.LA76x_1970"/>
<organism evidence="1 2">
    <name type="scientific">Lysobacter antibioticus</name>
    <dbReference type="NCBI Taxonomy" id="84531"/>
    <lineage>
        <taxon>Bacteria</taxon>
        <taxon>Pseudomonadati</taxon>
        <taxon>Pseudomonadota</taxon>
        <taxon>Gammaproteobacteria</taxon>
        <taxon>Lysobacterales</taxon>
        <taxon>Lysobacteraceae</taxon>
        <taxon>Lysobacter</taxon>
    </lineage>
</organism>
<evidence type="ECO:0000313" key="1">
    <source>
        <dbReference type="EMBL" id="ALN80114.1"/>
    </source>
</evidence>
<dbReference type="Pfam" id="PF06945">
    <property type="entry name" value="DUF1289"/>
    <property type="match status" value="1"/>
</dbReference>
<reference evidence="1 2" key="1">
    <citation type="journal article" date="2015" name="BMC Genomics">
        <title>Comparative genomics and metabolic profiling of the genus Lysobacter.</title>
        <authorList>
            <person name="de Bruijn I."/>
            <person name="Cheng X."/>
            <person name="de Jager V."/>
            <person name="Exposito R.G."/>
            <person name="Watrous J."/>
            <person name="Patel N."/>
            <person name="Postma J."/>
            <person name="Dorrestein P.C."/>
            <person name="Kobayashi D."/>
            <person name="Raaijmakers J.M."/>
        </authorList>
    </citation>
    <scope>NUCLEOTIDE SEQUENCE [LARGE SCALE GENOMIC DNA]</scope>
    <source>
        <strain evidence="1 2">76</strain>
    </source>
</reference>
<dbReference type="AlphaFoldDB" id="A0A0S2F979"/>
<gene>
    <name evidence="1" type="ORF">LA76x_1970</name>
</gene>
<evidence type="ECO:0008006" key="3">
    <source>
        <dbReference type="Google" id="ProtNLM"/>
    </source>
</evidence>
<dbReference type="EMBL" id="CP011129">
    <property type="protein sequence ID" value="ALN80114.1"/>
    <property type="molecule type" value="Genomic_DNA"/>
</dbReference>
<proteinExistence type="predicted"/>
<dbReference type="InterPro" id="IPR010710">
    <property type="entry name" value="DUF1289"/>
</dbReference>